<dbReference type="GO" id="GO:0016491">
    <property type="term" value="F:oxidoreductase activity"/>
    <property type="evidence" value="ECO:0007669"/>
    <property type="project" value="UniProtKB-KW"/>
</dbReference>
<dbReference type="Gene3D" id="3.50.50.60">
    <property type="entry name" value="FAD/NAD(P)-binding domain"/>
    <property type="match status" value="1"/>
</dbReference>
<gene>
    <name evidence="4" type="ORF">S01H4_36904</name>
</gene>
<name>X1DHZ5_9ZZZZ</name>
<evidence type="ECO:0000256" key="1">
    <source>
        <dbReference type="ARBA" id="ARBA00022630"/>
    </source>
</evidence>
<comment type="caution">
    <text evidence="4">The sequence shown here is derived from an EMBL/GenBank/DDBJ whole genome shotgun (WGS) entry which is preliminary data.</text>
</comment>
<keyword evidence="1" id="KW-0285">Flavoprotein</keyword>
<organism evidence="4">
    <name type="scientific">marine sediment metagenome</name>
    <dbReference type="NCBI Taxonomy" id="412755"/>
    <lineage>
        <taxon>unclassified sequences</taxon>
        <taxon>metagenomes</taxon>
        <taxon>ecological metagenomes</taxon>
    </lineage>
</organism>
<accession>X1DHZ5</accession>
<dbReference type="SUPFAM" id="SSF51905">
    <property type="entry name" value="FAD/NAD(P)-binding domain"/>
    <property type="match status" value="1"/>
</dbReference>
<dbReference type="InterPro" id="IPR003953">
    <property type="entry name" value="FAD-dep_OxRdtase_2_FAD-bd"/>
</dbReference>
<protein>
    <recommendedName>
        <fullName evidence="3">FAD-dependent oxidoreductase 2 FAD-binding domain-containing protein</fullName>
    </recommendedName>
</protein>
<evidence type="ECO:0000313" key="4">
    <source>
        <dbReference type="EMBL" id="GAG96026.1"/>
    </source>
</evidence>
<evidence type="ECO:0000259" key="3">
    <source>
        <dbReference type="Pfam" id="PF00890"/>
    </source>
</evidence>
<dbReference type="InterPro" id="IPR036188">
    <property type="entry name" value="FAD/NAD-bd_sf"/>
</dbReference>
<dbReference type="EMBL" id="BART01019771">
    <property type="protein sequence ID" value="GAG96026.1"/>
    <property type="molecule type" value="Genomic_DNA"/>
</dbReference>
<sequence length="162" mass="17890">MVIGTGMAGNAAALFAANRGLSVVQVGITSEIIFASGFLDLMGVHPIQEKRCWHNPWAAIDAVSRDIPDHPYAKLEKEDIRNAFDEMLSFLTSAGINYCRYENRNVQVITPMGTVKPTYCVPQTMWAGVKAMEDQRPCLMIDIRGLKGFSARQIAAILKGTW</sequence>
<feature type="domain" description="FAD-dependent oxidoreductase 2 FAD-binding" evidence="3">
    <location>
        <begin position="2"/>
        <end position="145"/>
    </location>
</feature>
<feature type="non-terminal residue" evidence="4">
    <location>
        <position position="162"/>
    </location>
</feature>
<dbReference type="AlphaFoldDB" id="X1DHZ5"/>
<keyword evidence="2" id="KW-0560">Oxidoreductase</keyword>
<reference evidence="4" key="1">
    <citation type="journal article" date="2014" name="Front. Microbiol.">
        <title>High frequency of phylogenetically diverse reductive dehalogenase-homologous genes in deep subseafloor sedimentary metagenomes.</title>
        <authorList>
            <person name="Kawai M."/>
            <person name="Futagami T."/>
            <person name="Toyoda A."/>
            <person name="Takaki Y."/>
            <person name="Nishi S."/>
            <person name="Hori S."/>
            <person name="Arai W."/>
            <person name="Tsubouchi T."/>
            <person name="Morono Y."/>
            <person name="Uchiyama I."/>
            <person name="Ito T."/>
            <person name="Fujiyama A."/>
            <person name="Inagaki F."/>
            <person name="Takami H."/>
        </authorList>
    </citation>
    <scope>NUCLEOTIDE SEQUENCE</scope>
    <source>
        <strain evidence="4">Expedition CK06-06</strain>
    </source>
</reference>
<proteinExistence type="predicted"/>
<evidence type="ECO:0000256" key="2">
    <source>
        <dbReference type="ARBA" id="ARBA00023002"/>
    </source>
</evidence>
<dbReference type="Pfam" id="PF00890">
    <property type="entry name" value="FAD_binding_2"/>
    <property type="match status" value="1"/>
</dbReference>